<evidence type="ECO:0000256" key="7">
    <source>
        <dbReference type="ARBA" id="ARBA00022989"/>
    </source>
</evidence>
<dbReference type="InterPro" id="IPR045584">
    <property type="entry name" value="Pilin-like"/>
</dbReference>
<organism evidence="13 14">
    <name type="scientific">Thalassotalea mangrovi</name>
    <dbReference type="NCBI Taxonomy" id="2572245"/>
    <lineage>
        <taxon>Bacteria</taxon>
        <taxon>Pseudomonadati</taxon>
        <taxon>Pseudomonadota</taxon>
        <taxon>Gammaproteobacteria</taxon>
        <taxon>Alteromonadales</taxon>
        <taxon>Colwelliaceae</taxon>
        <taxon>Thalassotalea</taxon>
    </lineage>
</organism>
<feature type="transmembrane region" description="Helical" evidence="11">
    <location>
        <begin position="12"/>
        <end position="32"/>
    </location>
</feature>
<name>A0A4U1B3C5_9GAMM</name>
<keyword evidence="4" id="KW-0488">Methylation</keyword>
<evidence type="ECO:0000256" key="6">
    <source>
        <dbReference type="ARBA" id="ARBA00022692"/>
    </source>
</evidence>
<evidence type="ECO:0000256" key="3">
    <source>
        <dbReference type="ARBA" id="ARBA00022475"/>
    </source>
</evidence>
<feature type="domain" description="General secretion pathway GspH" evidence="12">
    <location>
        <begin position="46"/>
        <end position="162"/>
    </location>
</feature>
<dbReference type="InterPro" id="IPR022346">
    <property type="entry name" value="T2SS_GspH"/>
</dbReference>
<dbReference type="RefSeq" id="WP_136736553.1">
    <property type="nucleotide sequence ID" value="NZ_SWDB01000030.1"/>
</dbReference>
<evidence type="ECO:0000256" key="8">
    <source>
        <dbReference type="ARBA" id="ARBA00023136"/>
    </source>
</evidence>
<evidence type="ECO:0000256" key="4">
    <source>
        <dbReference type="ARBA" id="ARBA00022481"/>
    </source>
</evidence>
<dbReference type="SUPFAM" id="SSF54523">
    <property type="entry name" value="Pili subunits"/>
    <property type="match status" value="1"/>
</dbReference>
<evidence type="ECO:0000313" key="13">
    <source>
        <dbReference type="EMBL" id="TKB44276.1"/>
    </source>
</evidence>
<comment type="similarity">
    <text evidence="9">Belongs to the GSP H family.</text>
</comment>
<evidence type="ECO:0000256" key="11">
    <source>
        <dbReference type="SAM" id="Phobius"/>
    </source>
</evidence>
<evidence type="ECO:0000313" key="14">
    <source>
        <dbReference type="Proteomes" id="UP000307999"/>
    </source>
</evidence>
<keyword evidence="8 11" id="KW-0472">Membrane</keyword>
<dbReference type="InterPro" id="IPR012902">
    <property type="entry name" value="N_methyl_site"/>
</dbReference>
<dbReference type="Proteomes" id="UP000307999">
    <property type="component" value="Unassembled WGS sequence"/>
</dbReference>
<dbReference type="GO" id="GO:0005886">
    <property type="term" value="C:plasma membrane"/>
    <property type="evidence" value="ECO:0007669"/>
    <property type="project" value="UniProtKB-SubCell"/>
</dbReference>
<sequence length="187" mass="20733">MLKRKLHGVTLVELLVVIAIILIMAMFALPGVNDIYLKLLSKTELERWRANIQLTRQTAISSQSRAQLCPSINGLACNGNWHQGGMVFVDKDLDGQWSANDKLIRRVPAAEESFTVSWRSFQGKAFLQFNANGFTHAQNGTLLICSSNGARYHRAVIVSRSGRARISRDYDGDGVHETSQGNAIDCD</sequence>
<dbReference type="PROSITE" id="PS00409">
    <property type="entry name" value="PROKAR_NTER_METHYL"/>
    <property type="match status" value="1"/>
</dbReference>
<evidence type="ECO:0000259" key="12">
    <source>
        <dbReference type="Pfam" id="PF12019"/>
    </source>
</evidence>
<gene>
    <name evidence="13" type="ORF">E8M12_12610</name>
</gene>
<dbReference type="GO" id="GO:0015627">
    <property type="term" value="C:type II protein secretion system complex"/>
    <property type="evidence" value="ECO:0007669"/>
    <property type="project" value="InterPro"/>
</dbReference>
<dbReference type="EMBL" id="SWDB01000030">
    <property type="protein sequence ID" value="TKB44276.1"/>
    <property type="molecule type" value="Genomic_DNA"/>
</dbReference>
<protein>
    <recommendedName>
        <fullName evidence="2">Type II secretion system protein H</fullName>
    </recommendedName>
    <alternativeName>
        <fullName evidence="10">General secretion pathway protein H</fullName>
    </alternativeName>
</protein>
<dbReference type="AlphaFoldDB" id="A0A4U1B3C5"/>
<keyword evidence="14" id="KW-1185">Reference proteome</keyword>
<proteinExistence type="inferred from homology"/>
<evidence type="ECO:0000256" key="2">
    <source>
        <dbReference type="ARBA" id="ARBA00021549"/>
    </source>
</evidence>
<keyword evidence="7 11" id="KW-1133">Transmembrane helix</keyword>
<evidence type="ECO:0000256" key="9">
    <source>
        <dbReference type="ARBA" id="ARBA00025772"/>
    </source>
</evidence>
<accession>A0A4U1B3C5</accession>
<dbReference type="Pfam" id="PF07963">
    <property type="entry name" value="N_methyl"/>
    <property type="match status" value="1"/>
</dbReference>
<keyword evidence="5" id="KW-0997">Cell inner membrane</keyword>
<dbReference type="Pfam" id="PF12019">
    <property type="entry name" value="GspH"/>
    <property type="match status" value="1"/>
</dbReference>
<evidence type="ECO:0000256" key="10">
    <source>
        <dbReference type="ARBA" id="ARBA00030775"/>
    </source>
</evidence>
<keyword evidence="6 11" id="KW-0812">Transmembrane</keyword>
<evidence type="ECO:0000256" key="1">
    <source>
        <dbReference type="ARBA" id="ARBA00004377"/>
    </source>
</evidence>
<reference evidence="13 14" key="1">
    <citation type="submission" date="2019-04" db="EMBL/GenBank/DDBJ databases">
        <title>Thalassotalea guangxiensis sp. nov., isolated from sediment of the coastal wetland.</title>
        <authorList>
            <person name="Zheng S."/>
            <person name="Zhang D."/>
        </authorList>
    </citation>
    <scope>NUCLEOTIDE SEQUENCE [LARGE SCALE GENOMIC DNA]</scope>
    <source>
        <strain evidence="13 14">ZS-4</strain>
    </source>
</reference>
<dbReference type="NCBIfam" id="TIGR02532">
    <property type="entry name" value="IV_pilin_GFxxxE"/>
    <property type="match status" value="1"/>
</dbReference>
<dbReference type="OrthoDB" id="6886961at2"/>
<dbReference type="GO" id="GO:0015628">
    <property type="term" value="P:protein secretion by the type II secretion system"/>
    <property type="evidence" value="ECO:0007669"/>
    <property type="project" value="InterPro"/>
</dbReference>
<evidence type="ECO:0000256" key="5">
    <source>
        <dbReference type="ARBA" id="ARBA00022519"/>
    </source>
</evidence>
<dbReference type="Gene3D" id="3.55.40.10">
    <property type="entry name" value="minor pseudopilin epsh domain"/>
    <property type="match status" value="1"/>
</dbReference>
<keyword evidence="3" id="KW-1003">Cell membrane</keyword>
<comment type="caution">
    <text evidence="13">The sequence shown here is derived from an EMBL/GenBank/DDBJ whole genome shotgun (WGS) entry which is preliminary data.</text>
</comment>
<comment type="subcellular location">
    <subcellularLocation>
        <location evidence="1">Cell inner membrane</location>
        <topology evidence="1">Single-pass membrane protein</topology>
    </subcellularLocation>
</comment>